<dbReference type="NCBIfam" id="TIGR00368">
    <property type="entry name" value="YifB family Mg chelatase-like AAA ATPase"/>
    <property type="match status" value="1"/>
</dbReference>
<evidence type="ECO:0000313" key="3">
    <source>
        <dbReference type="Proteomes" id="UP000035704"/>
    </source>
</evidence>
<name>A0A0D8I9T9_9CLOT</name>
<sequence length="511" mass="56822">MLAKVKTCCIYGLLVADIEVQVDLANGLPVMNIVGLPDLALRESKERVRAAINNSQLDFPLKRITVNLSPADTKKEGTHFDLPIALGILAASGQIDLKDFSEAVVLGELSLDGQVNPVNGVLPMLLEMYKKGFTRVILPSGNIEEAKLVEGIKCIAVDSLKQLVDFINHEIQLEAFMGTILHDWQQQDFYQDFKDLKGQESLKRGLEIVSAGGHNLLMIGPPGSGKTMAAAALPSILPKLTFEEAMEITKIYSVAGLLVSKQGLVTQRPFRGPHHTASMVALTGGGRIPKPGEVSLSHYGVLFLDELPEFNKNVLEVLRQPLEEGCITISRASGTFTYPAKFMLVCAMNPCPCGYYGTDTPQHQCTCSPQQIRRYVAKVSGPLLDRLDIIVETNRVSYKDLTSSKKTETSKEIRERVEKARQRQLERYKNAKFNFNSELTASAIRKYCQLDDSSQSLLNYAFDKMGLSARAYTRMIKITRTIADLEESDEIKEHHLAEALQYRKITNMAWR</sequence>
<dbReference type="EMBL" id="CP009687">
    <property type="protein sequence ID" value="AKL95494.1"/>
    <property type="molecule type" value="Genomic_DNA"/>
</dbReference>
<dbReference type="Proteomes" id="UP000035704">
    <property type="component" value="Chromosome"/>
</dbReference>
<dbReference type="InterPro" id="IPR045006">
    <property type="entry name" value="CHLI-like"/>
</dbReference>
<dbReference type="PATRIC" id="fig|84022.5.peg.1851"/>
<gene>
    <name evidence="2" type="ORF">CACET_c20460</name>
</gene>
<dbReference type="InterPro" id="IPR020568">
    <property type="entry name" value="Ribosomal_Su5_D2-typ_SF"/>
</dbReference>
<evidence type="ECO:0000256" key="1">
    <source>
        <dbReference type="ARBA" id="ARBA00006354"/>
    </source>
</evidence>
<dbReference type="SUPFAM" id="SSF54211">
    <property type="entry name" value="Ribosomal protein S5 domain 2-like"/>
    <property type="match status" value="1"/>
</dbReference>
<dbReference type="InterPro" id="IPR004482">
    <property type="entry name" value="Mg_chelat-rel"/>
</dbReference>
<dbReference type="RefSeq" id="WP_044825958.1">
    <property type="nucleotide sequence ID" value="NZ_CP009687.1"/>
</dbReference>
<comment type="similarity">
    <text evidence="1">Belongs to the Mg-chelatase subunits D/I family. ComM subfamily.</text>
</comment>
<dbReference type="Gene3D" id="3.40.50.300">
    <property type="entry name" value="P-loop containing nucleotide triphosphate hydrolases"/>
    <property type="match status" value="1"/>
</dbReference>
<dbReference type="PANTHER" id="PTHR32039">
    <property type="entry name" value="MAGNESIUM-CHELATASE SUBUNIT CHLI"/>
    <property type="match status" value="1"/>
</dbReference>
<dbReference type="Gene3D" id="3.30.230.10">
    <property type="match status" value="1"/>
</dbReference>
<dbReference type="Pfam" id="PF01078">
    <property type="entry name" value="Mg_chelatase"/>
    <property type="match status" value="1"/>
</dbReference>
<dbReference type="Pfam" id="PF13541">
    <property type="entry name" value="ChlI"/>
    <property type="match status" value="1"/>
</dbReference>
<dbReference type="AlphaFoldDB" id="A0A0D8I9T9"/>
<dbReference type="InterPro" id="IPR025158">
    <property type="entry name" value="Mg_chelat-rel_C"/>
</dbReference>
<evidence type="ECO:0000313" key="2">
    <source>
        <dbReference type="EMBL" id="AKL95494.1"/>
    </source>
</evidence>
<dbReference type="InterPro" id="IPR027417">
    <property type="entry name" value="P-loop_NTPase"/>
</dbReference>
<protein>
    <submittedName>
        <fullName evidence="2">Mg chelatase, subunit ChlI</fullName>
    </submittedName>
</protein>
<proteinExistence type="inferred from homology"/>
<dbReference type="STRING" id="84022.CACET_c20460"/>
<reference evidence="2 3" key="1">
    <citation type="submission" date="2014-10" db="EMBL/GenBank/DDBJ databases">
        <title>Genome sequence of Clostridium aceticum DSM 1496.</title>
        <authorList>
            <person name="Poehlein A."/>
            <person name="Schiel-Bengelsdorf B."/>
            <person name="Gottschalk G."/>
            <person name="Duerre P."/>
            <person name="Daniel R."/>
        </authorList>
    </citation>
    <scope>NUCLEOTIDE SEQUENCE [LARGE SCALE GENOMIC DNA]</scope>
    <source>
        <strain evidence="2 3">DSM 1496</strain>
    </source>
</reference>
<dbReference type="KEGG" id="cace:CACET_c20460"/>
<dbReference type="SMART" id="SM00382">
    <property type="entry name" value="AAA"/>
    <property type="match status" value="1"/>
</dbReference>
<dbReference type="OrthoDB" id="9813147at2"/>
<dbReference type="InterPro" id="IPR003593">
    <property type="entry name" value="AAA+_ATPase"/>
</dbReference>
<accession>A0A0D8I9T9</accession>
<dbReference type="GO" id="GO:0005524">
    <property type="term" value="F:ATP binding"/>
    <property type="evidence" value="ECO:0007669"/>
    <property type="project" value="InterPro"/>
</dbReference>
<keyword evidence="3" id="KW-1185">Reference proteome</keyword>
<dbReference type="PANTHER" id="PTHR32039:SF7">
    <property type="entry name" value="COMPETENCE PROTEIN COMM"/>
    <property type="match status" value="1"/>
</dbReference>
<organism evidence="2 3">
    <name type="scientific">Clostridium aceticum</name>
    <dbReference type="NCBI Taxonomy" id="84022"/>
    <lineage>
        <taxon>Bacteria</taxon>
        <taxon>Bacillati</taxon>
        <taxon>Bacillota</taxon>
        <taxon>Clostridia</taxon>
        <taxon>Eubacteriales</taxon>
        <taxon>Clostridiaceae</taxon>
        <taxon>Clostridium</taxon>
    </lineage>
</organism>
<dbReference type="SUPFAM" id="SSF52540">
    <property type="entry name" value="P-loop containing nucleoside triphosphate hydrolases"/>
    <property type="match status" value="1"/>
</dbReference>
<dbReference type="InterPro" id="IPR000523">
    <property type="entry name" value="Mg_chelatse_chII-like_cat_dom"/>
</dbReference>
<dbReference type="Pfam" id="PF13335">
    <property type="entry name" value="Mg_chelatase_C"/>
    <property type="match status" value="1"/>
</dbReference>
<dbReference type="InterPro" id="IPR014721">
    <property type="entry name" value="Ribsml_uS5_D2-typ_fold_subgr"/>
</dbReference>